<evidence type="ECO:0000256" key="7">
    <source>
        <dbReference type="ARBA" id="ARBA00022898"/>
    </source>
</evidence>
<dbReference type="EC" id="2.6.1.62" evidence="9"/>
<sequence>MRKIDLAFDAKHIWHPYTSMSEPLPCYPVKSANGVMLELEDGRKLIDGMSSWWAVLHGYNHPVMNEAIKAQLEQVSHVMFGGITHQPAVDLVQKLVEITPDELECVFLADSGSVAVEVALKMAFQYWHAKGEKRHRVLSLSHAYHGDTFGAMAVCDPANSMHSIYGDYLPNHLFAKTFTLGFDEEWHDSAADNLREIFAKHHQELFAVIAEPIVQGAGGMRFYHPNYLKVLRELCDETGVLLILDEIATGFGRTGKFLACEHAEIAPDILCLGKALTGGYLTLSAVLTTRHVAETISNGEAKCFMHGPTFMGNPLACAAANASLSLLDNGQWQTNVNRIEAQLKAELLAPLQDNEHIQNVRVLGAIGVVELKRPVNQARIQQYFVDRGVWIRPFNKLVYIMPPFVTSPEELSQLTGTLVDLLQRDDFSEFVL</sequence>
<dbReference type="PANTHER" id="PTHR42684:SF17">
    <property type="entry name" value="ADENOSYLMETHIONINE-8-AMINO-7-OXONONANOATE AMINOTRANSFERASE"/>
    <property type="match status" value="1"/>
</dbReference>
<keyword evidence="6 9" id="KW-0093">Biotin biosynthesis</keyword>
<proteinExistence type="inferred from homology"/>
<dbReference type="NCBIfam" id="NF004624">
    <property type="entry name" value="PRK05964.1"/>
    <property type="match status" value="1"/>
</dbReference>
<dbReference type="SUPFAM" id="SSF53383">
    <property type="entry name" value="PLP-dependent transferases"/>
    <property type="match status" value="1"/>
</dbReference>
<dbReference type="Proteomes" id="UP000823934">
    <property type="component" value="Unassembled WGS sequence"/>
</dbReference>
<dbReference type="NCBIfam" id="NF005940">
    <property type="entry name" value="PRK07986.1"/>
    <property type="match status" value="1"/>
</dbReference>
<evidence type="ECO:0000313" key="10">
    <source>
        <dbReference type="EMBL" id="HIW05927.1"/>
    </source>
</evidence>
<dbReference type="InterPro" id="IPR015422">
    <property type="entry name" value="PyrdxlP-dep_Trfase_small"/>
</dbReference>
<dbReference type="PIRSF" id="PIRSF000521">
    <property type="entry name" value="Transaminase_4ab_Lys_Orn"/>
    <property type="match status" value="1"/>
</dbReference>
<feature type="binding site" evidence="9">
    <location>
        <position position="144"/>
    </location>
    <ligand>
        <name>substrate</name>
    </ligand>
</feature>
<dbReference type="Gene3D" id="3.40.640.10">
    <property type="entry name" value="Type I PLP-dependent aspartate aminotransferase-like (Major domain)"/>
    <property type="match status" value="1"/>
</dbReference>
<comment type="function">
    <text evidence="9">Catalyzes the transfer of the alpha-amino group from S-adenosyl-L-methionine (SAM) to 7-keto-8-aminopelargonic acid (KAPA) to form 7,8-diaminopelargonic acid (DAPA). It is the only aminotransferase known to utilize SAM as an amino donor.</text>
</comment>
<dbReference type="GO" id="GO:0005737">
    <property type="term" value="C:cytoplasm"/>
    <property type="evidence" value="ECO:0007669"/>
    <property type="project" value="UniProtKB-SubCell"/>
</dbReference>
<evidence type="ECO:0000313" key="11">
    <source>
        <dbReference type="Proteomes" id="UP000823934"/>
    </source>
</evidence>
<comment type="caution">
    <text evidence="10">The sequence shown here is derived from an EMBL/GenBank/DDBJ whole genome shotgun (WGS) entry which is preliminary data.</text>
</comment>
<dbReference type="Pfam" id="PF00202">
    <property type="entry name" value="Aminotran_3"/>
    <property type="match status" value="1"/>
</dbReference>
<feature type="binding site" evidence="9">
    <location>
        <position position="274"/>
    </location>
    <ligand>
        <name>substrate</name>
    </ligand>
</feature>
<feature type="site" description="Participates in the substrate recognition with KAPA and in a stacking interaction with the adenine ring of SAM" evidence="9">
    <location>
        <position position="17"/>
    </location>
</feature>
<dbReference type="GO" id="GO:0009102">
    <property type="term" value="P:biotin biosynthetic process"/>
    <property type="evidence" value="ECO:0007669"/>
    <property type="project" value="UniProtKB-UniRule"/>
</dbReference>
<dbReference type="PROSITE" id="PS00600">
    <property type="entry name" value="AA_TRANSFER_CLASS_3"/>
    <property type="match status" value="1"/>
</dbReference>
<keyword evidence="5 9" id="KW-0949">S-adenosyl-L-methionine</keyword>
<evidence type="ECO:0000256" key="3">
    <source>
        <dbReference type="ARBA" id="ARBA00022576"/>
    </source>
</evidence>
<evidence type="ECO:0000256" key="6">
    <source>
        <dbReference type="ARBA" id="ARBA00022756"/>
    </source>
</evidence>
<gene>
    <name evidence="9 10" type="primary">bioA</name>
    <name evidence="10" type="ORF">H9889_01170</name>
</gene>
<keyword evidence="3 9" id="KW-0032">Aminotransferase</keyword>
<dbReference type="FunFam" id="3.40.640.10:FF:000041">
    <property type="entry name" value="Adenosylmethionine-8-amino-7-oxononanoate aminotransferase"/>
    <property type="match status" value="1"/>
</dbReference>
<dbReference type="Gene3D" id="3.90.1150.10">
    <property type="entry name" value="Aspartate Aminotransferase, domain 1"/>
    <property type="match status" value="1"/>
</dbReference>
<name>A0A9D1TTK2_9GAMM</name>
<feature type="binding site" evidence="9">
    <location>
        <position position="52"/>
    </location>
    <ligand>
        <name>substrate</name>
    </ligand>
</feature>
<keyword evidence="9" id="KW-0963">Cytoplasm</keyword>
<keyword evidence="7 9" id="KW-0663">Pyridoxal phosphate</keyword>
<evidence type="ECO:0000256" key="2">
    <source>
        <dbReference type="ARBA" id="ARBA00005063"/>
    </source>
</evidence>
<feature type="modified residue" description="N6-(pyridoxal phosphate)lysine" evidence="9">
    <location>
        <position position="274"/>
    </location>
</feature>
<feature type="binding site" evidence="9">
    <location>
        <begin position="112"/>
        <end position="113"/>
    </location>
    <ligand>
        <name>pyridoxal 5'-phosphate</name>
        <dbReference type="ChEBI" id="CHEBI:597326"/>
    </ligand>
</feature>
<dbReference type="InterPro" id="IPR015421">
    <property type="entry name" value="PyrdxlP-dep_Trfase_major"/>
</dbReference>
<feature type="binding site" evidence="9">
    <location>
        <position position="392"/>
    </location>
    <ligand>
        <name>substrate</name>
    </ligand>
</feature>
<keyword evidence="4 9" id="KW-0808">Transferase</keyword>
<dbReference type="InterPro" id="IPR049704">
    <property type="entry name" value="Aminotrans_3_PPA_site"/>
</dbReference>
<dbReference type="EMBL" id="DXHP01000029">
    <property type="protein sequence ID" value="HIW05927.1"/>
    <property type="molecule type" value="Genomic_DNA"/>
</dbReference>
<evidence type="ECO:0000256" key="8">
    <source>
        <dbReference type="ARBA" id="ARBA00048449"/>
    </source>
</evidence>
<reference evidence="10" key="2">
    <citation type="submission" date="2021-04" db="EMBL/GenBank/DDBJ databases">
        <authorList>
            <person name="Gilroy R."/>
        </authorList>
    </citation>
    <scope>NUCLEOTIDE SEQUENCE</scope>
    <source>
        <strain evidence="10">CHK160-9182</strain>
    </source>
</reference>
<comment type="cofactor">
    <cofactor evidence="1 9">
        <name>pyridoxal 5'-phosphate</name>
        <dbReference type="ChEBI" id="CHEBI:597326"/>
    </cofactor>
</comment>
<reference evidence="10" key="1">
    <citation type="journal article" date="2021" name="PeerJ">
        <title>Extensive microbial diversity within the chicken gut microbiome revealed by metagenomics and culture.</title>
        <authorList>
            <person name="Gilroy R."/>
            <person name="Ravi A."/>
            <person name="Getino M."/>
            <person name="Pursley I."/>
            <person name="Horton D.L."/>
            <person name="Alikhan N.F."/>
            <person name="Baker D."/>
            <person name="Gharbi K."/>
            <person name="Hall N."/>
            <person name="Watson M."/>
            <person name="Adriaenssens E.M."/>
            <person name="Foster-Nyarko E."/>
            <person name="Jarju S."/>
            <person name="Secka A."/>
            <person name="Antonio M."/>
            <person name="Oren A."/>
            <person name="Chaudhuri R.R."/>
            <person name="La Ragione R."/>
            <person name="Hildebrand F."/>
            <person name="Pallen M.J."/>
        </authorList>
    </citation>
    <scope>NUCLEOTIDE SEQUENCE</scope>
    <source>
        <strain evidence="10">CHK160-9182</strain>
    </source>
</reference>
<dbReference type="GO" id="GO:0004015">
    <property type="term" value="F:adenosylmethionine-8-amino-7-oxononanoate transaminase activity"/>
    <property type="evidence" value="ECO:0007669"/>
    <property type="project" value="UniProtKB-UniRule"/>
</dbReference>
<feature type="binding site" evidence="9">
    <location>
        <begin position="308"/>
        <end position="309"/>
    </location>
    <ligand>
        <name>pyridoxal 5'-phosphate</name>
        <dbReference type="ChEBI" id="CHEBI:597326"/>
    </ligand>
</feature>
<comment type="similarity">
    <text evidence="9">Belongs to the class-III pyridoxal-phosphate-dependent aminotransferase family. BioA subfamily.</text>
</comment>
<comment type="catalytic activity">
    <reaction evidence="8 9">
        <text>(8S)-8-amino-7-oxononanoate + S-adenosyl-L-methionine = S-adenosyl-4-methylsulfanyl-2-oxobutanoate + (7R,8S)-7,8-diammoniononanoate</text>
        <dbReference type="Rhea" id="RHEA:16861"/>
        <dbReference type="ChEBI" id="CHEBI:16490"/>
        <dbReference type="ChEBI" id="CHEBI:59789"/>
        <dbReference type="ChEBI" id="CHEBI:149468"/>
        <dbReference type="ChEBI" id="CHEBI:149469"/>
        <dbReference type="EC" id="2.6.1.62"/>
    </reaction>
</comment>
<organism evidence="10 11">
    <name type="scientific">Candidatus Ignatzschineria merdigallinarum</name>
    <dbReference type="NCBI Taxonomy" id="2838621"/>
    <lineage>
        <taxon>Bacteria</taxon>
        <taxon>Pseudomonadati</taxon>
        <taxon>Pseudomonadota</taxon>
        <taxon>Gammaproteobacteria</taxon>
        <taxon>Cardiobacteriales</taxon>
        <taxon>Ignatzschineriaceae</taxon>
        <taxon>Ignatzschineria</taxon>
    </lineage>
</organism>
<evidence type="ECO:0000256" key="9">
    <source>
        <dbReference type="HAMAP-Rule" id="MF_00834"/>
    </source>
</evidence>
<dbReference type="GO" id="GO:0030170">
    <property type="term" value="F:pyridoxal phosphate binding"/>
    <property type="evidence" value="ECO:0007669"/>
    <property type="project" value="UniProtKB-UniRule"/>
</dbReference>
<comment type="subcellular location">
    <subcellularLocation>
        <location evidence="9">Cytoplasm</location>
    </subcellularLocation>
</comment>
<feature type="binding site" evidence="9">
    <location>
        <position position="307"/>
    </location>
    <ligand>
        <name>substrate</name>
    </ligand>
</feature>
<evidence type="ECO:0000256" key="5">
    <source>
        <dbReference type="ARBA" id="ARBA00022691"/>
    </source>
</evidence>
<protein>
    <recommendedName>
        <fullName evidence="9">Adenosylmethionine-8-amino-7-oxononanoate aminotransferase</fullName>
        <ecNumber evidence="9">2.6.1.62</ecNumber>
    </recommendedName>
    <alternativeName>
        <fullName evidence="9">7,8-diamino-pelargonic acid aminotransferase</fullName>
        <shortName evidence="9">DAPA AT</shortName>
        <shortName evidence="9">DAPA aminotransferase</shortName>
    </alternativeName>
    <alternativeName>
        <fullName evidence="9">7,8-diaminononanoate synthase</fullName>
        <shortName evidence="9">DANS</shortName>
    </alternativeName>
    <alternativeName>
        <fullName evidence="9">Diaminopelargonic acid synthase</fullName>
    </alternativeName>
</protein>
<dbReference type="InterPro" id="IPR005815">
    <property type="entry name" value="BioA"/>
</dbReference>
<comment type="pathway">
    <text evidence="2 9">Cofactor biosynthesis; biotin biosynthesis; 7,8-diaminononanoate from 8-amino-7-oxononanoate (SAM route): step 1/1.</text>
</comment>
<feature type="binding site" evidence="9">
    <location>
        <position position="245"/>
    </location>
    <ligand>
        <name>pyridoxal 5'-phosphate</name>
        <dbReference type="ChEBI" id="CHEBI:597326"/>
    </ligand>
</feature>
<dbReference type="PANTHER" id="PTHR42684">
    <property type="entry name" value="ADENOSYLMETHIONINE-8-AMINO-7-OXONONANOATE AMINOTRANSFERASE"/>
    <property type="match status" value="1"/>
</dbReference>
<dbReference type="CDD" id="cd00610">
    <property type="entry name" value="OAT_like"/>
    <property type="match status" value="1"/>
</dbReference>
<dbReference type="NCBIfam" id="TIGR00508">
    <property type="entry name" value="bioA"/>
    <property type="match status" value="1"/>
</dbReference>
<accession>A0A9D1TTK2</accession>
<evidence type="ECO:0000256" key="4">
    <source>
        <dbReference type="ARBA" id="ARBA00022679"/>
    </source>
</evidence>
<comment type="subunit">
    <text evidence="9">Homodimer.</text>
</comment>
<dbReference type="InterPro" id="IPR005814">
    <property type="entry name" value="Aminotrans_3"/>
</dbReference>
<evidence type="ECO:0000256" key="1">
    <source>
        <dbReference type="ARBA" id="ARBA00001933"/>
    </source>
</evidence>
<dbReference type="AlphaFoldDB" id="A0A9D1TTK2"/>
<dbReference type="HAMAP" id="MF_00834">
    <property type="entry name" value="BioA"/>
    <property type="match status" value="1"/>
</dbReference>
<dbReference type="InterPro" id="IPR015424">
    <property type="entry name" value="PyrdxlP-dep_Trfase"/>
</dbReference>